<dbReference type="EMBL" id="NPIC01000002">
    <property type="protein sequence ID" value="RDL39969.1"/>
    <property type="molecule type" value="Genomic_DNA"/>
</dbReference>
<feature type="compositionally biased region" description="Polar residues" evidence="1">
    <location>
        <begin position="21"/>
        <end position="32"/>
    </location>
</feature>
<dbReference type="InterPro" id="IPR013924">
    <property type="entry name" value="RNase_H2_suC"/>
</dbReference>
<dbReference type="STRING" id="2656787.A0A370TWS5"/>
<dbReference type="Proteomes" id="UP000254866">
    <property type="component" value="Unassembled WGS sequence"/>
</dbReference>
<feature type="region of interest" description="Disordered" evidence="1">
    <location>
        <begin position="60"/>
        <end position="91"/>
    </location>
</feature>
<reference evidence="2 3" key="1">
    <citation type="journal article" date="2018" name="IMA Fungus">
        <title>IMA Genome-F 9: Draft genome sequence of Annulohypoxylon stygium, Aspergillus mulundensis, Berkeleyomyces basicola (syn. Thielaviopsis basicola), Ceratocystis smalleyi, two Cercospora beticola strains, Coleophoma cylindrospora, Fusarium fracticaudum, Phialophora cf. hyalina, and Morchella septimelata.</title>
        <authorList>
            <person name="Wingfield B.D."/>
            <person name="Bills G.F."/>
            <person name="Dong Y."/>
            <person name="Huang W."/>
            <person name="Nel W.J."/>
            <person name="Swalarsk-Parry B.S."/>
            <person name="Vaghefi N."/>
            <person name="Wilken P.M."/>
            <person name="An Z."/>
            <person name="de Beer Z.W."/>
            <person name="De Vos L."/>
            <person name="Chen L."/>
            <person name="Duong T.A."/>
            <person name="Gao Y."/>
            <person name="Hammerbacher A."/>
            <person name="Kikkert J.R."/>
            <person name="Li Y."/>
            <person name="Li H."/>
            <person name="Li K."/>
            <person name="Li Q."/>
            <person name="Liu X."/>
            <person name="Ma X."/>
            <person name="Naidoo K."/>
            <person name="Pethybridge S.J."/>
            <person name="Sun J."/>
            <person name="Steenkamp E.T."/>
            <person name="van der Nest M.A."/>
            <person name="van Wyk S."/>
            <person name="Wingfield M.J."/>
            <person name="Xiong C."/>
            <person name="Yue Q."/>
            <person name="Zhang X."/>
        </authorList>
    </citation>
    <scope>NUCLEOTIDE SEQUENCE [LARGE SCALE GENOMIC DNA]</scope>
    <source>
        <strain evidence="2 3">BP 5553</strain>
    </source>
</reference>
<protein>
    <submittedName>
        <fullName evidence="2">Uncharacterized protein</fullName>
    </submittedName>
</protein>
<comment type="caution">
    <text evidence="2">The sequence shown here is derived from an EMBL/GenBank/DDBJ whole genome shotgun (WGS) entry which is preliminary data.</text>
</comment>
<organism evidence="2 3">
    <name type="scientific">Venustampulla echinocandica</name>
    <dbReference type="NCBI Taxonomy" id="2656787"/>
    <lineage>
        <taxon>Eukaryota</taxon>
        <taxon>Fungi</taxon>
        <taxon>Dikarya</taxon>
        <taxon>Ascomycota</taxon>
        <taxon>Pezizomycotina</taxon>
        <taxon>Leotiomycetes</taxon>
        <taxon>Helotiales</taxon>
        <taxon>Pleuroascaceae</taxon>
        <taxon>Venustampulla</taxon>
    </lineage>
</organism>
<dbReference type="GeneID" id="43597158"/>
<evidence type="ECO:0000256" key="1">
    <source>
        <dbReference type="SAM" id="MobiDB-lite"/>
    </source>
</evidence>
<dbReference type="PANTHER" id="PTHR47204:SF1">
    <property type="entry name" value="RIBONUCLEASE H2 SUBUNIT C"/>
    <property type="match status" value="1"/>
</dbReference>
<dbReference type="AlphaFoldDB" id="A0A370TWS5"/>
<accession>A0A370TWS5</accession>
<dbReference type="PANTHER" id="PTHR47204">
    <property type="entry name" value="OS02G0168900 PROTEIN"/>
    <property type="match status" value="1"/>
</dbReference>
<feature type="region of interest" description="Disordered" evidence="1">
    <location>
        <begin position="9"/>
        <end position="32"/>
    </location>
</feature>
<dbReference type="GO" id="GO:0032299">
    <property type="term" value="C:ribonuclease H2 complex"/>
    <property type="evidence" value="ECO:0007669"/>
    <property type="project" value="InterPro"/>
</dbReference>
<sequence>MFYPVEYNITDQSIPRRDTGTQKPLQASNHGKTTAYFRGRKLHGKKLKVPKGYRGLVLTSTDRILPTKEQSPGVKNGDEGSEGDEDAEEVPGVKVVEEMSEFDDIMIWGHETLADETDPYMKGVEEWVLFAERIHSHSEEEMKDECGIKDA</sequence>
<evidence type="ECO:0000313" key="3">
    <source>
        <dbReference type="Proteomes" id="UP000254866"/>
    </source>
</evidence>
<evidence type="ECO:0000313" key="2">
    <source>
        <dbReference type="EMBL" id="RDL39969.1"/>
    </source>
</evidence>
<dbReference type="CDD" id="cd09271">
    <property type="entry name" value="RNase_H2-C"/>
    <property type="match status" value="1"/>
</dbReference>
<dbReference type="Gene3D" id="2.40.128.680">
    <property type="match status" value="1"/>
</dbReference>
<dbReference type="OrthoDB" id="6222486at2759"/>
<dbReference type="Pfam" id="PF08615">
    <property type="entry name" value="RNase_H2_suC"/>
    <property type="match status" value="1"/>
</dbReference>
<dbReference type="GO" id="GO:0006401">
    <property type="term" value="P:RNA catabolic process"/>
    <property type="evidence" value="ECO:0007669"/>
    <property type="project" value="InterPro"/>
</dbReference>
<gene>
    <name evidence="2" type="ORF">BP5553_04309</name>
</gene>
<proteinExistence type="predicted"/>
<keyword evidence="3" id="KW-1185">Reference proteome</keyword>
<dbReference type="RefSeq" id="XP_031872625.1">
    <property type="nucleotide sequence ID" value="XM_032012932.1"/>
</dbReference>
<feature type="compositionally biased region" description="Acidic residues" evidence="1">
    <location>
        <begin position="79"/>
        <end position="89"/>
    </location>
</feature>
<name>A0A370TWS5_9HELO</name>